<dbReference type="KEGG" id="nal:B005_2951"/>
<dbReference type="SUPFAM" id="SSF52218">
    <property type="entry name" value="Flavoproteins"/>
    <property type="match status" value="1"/>
</dbReference>
<dbReference type="Pfam" id="PF02525">
    <property type="entry name" value="Flavodoxin_2"/>
    <property type="match status" value="1"/>
</dbReference>
<evidence type="ECO:0000313" key="4">
    <source>
        <dbReference type="EMBL" id="AFR09639.1"/>
    </source>
</evidence>
<dbReference type="AlphaFoldDB" id="J7LFL2"/>
<gene>
    <name evidence="4" type="ordered locus">B005_2951</name>
</gene>
<dbReference type="InterPro" id="IPR051545">
    <property type="entry name" value="NAD(P)H_dehydrogenase_qn"/>
</dbReference>
<name>J7LFL2_NOCAA</name>
<dbReference type="PANTHER" id="PTHR10204:SF34">
    <property type="entry name" value="NAD(P)H DEHYDROGENASE [QUINONE] 1 ISOFORM 1"/>
    <property type="match status" value="1"/>
</dbReference>
<organism evidence="4 5">
    <name type="scientific">Nocardiopsis alba (strain ATCC BAA-2165 / BE74)</name>
    <dbReference type="NCBI Taxonomy" id="1205910"/>
    <lineage>
        <taxon>Bacteria</taxon>
        <taxon>Bacillati</taxon>
        <taxon>Actinomycetota</taxon>
        <taxon>Actinomycetes</taxon>
        <taxon>Streptosporangiales</taxon>
        <taxon>Nocardiopsidaceae</taxon>
        <taxon>Nocardiopsis</taxon>
    </lineage>
</organism>
<dbReference type="PANTHER" id="PTHR10204">
    <property type="entry name" value="NAD P H OXIDOREDUCTASE-RELATED"/>
    <property type="match status" value="1"/>
</dbReference>
<dbReference type="EMBL" id="CP003788">
    <property type="protein sequence ID" value="AFR09639.1"/>
    <property type="molecule type" value="Genomic_DNA"/>
</dbReference>
<reference evidence="5" key="2">
    <citation type="submission" date="2012-08" db="EMBL/GenBank/DDBJ databases">
        <title>Whole-genome sequence of Nocardiopsis alba strain ATCC BAA-2165 associated with honeybees.</title>
        <authorList>
            <person name="Qiao J."/>
            <person name="Chen L."/>
            <person name="Li Y."/>
            <person name="Wang J."/>
            <person name="Zhang W."/>
            <person name="Chen S."/>
        </authorList>
    </citation>
    <scope>NUCLEOTIDE SEQUENCE [LARGE SCALE GENOMIC DNA]</scope>
    <source>
        <strain evidence="5">ATCC BAA-2165 / BE74</strain>
    </source>
</reference>
<dbReference type="HOGENOM" id="CLU_176972_0_0_11"/>
<accession>J7LFL2</accession>
<dbReference type="InterPro" id="IPR003680">
    <property type="entry name" value="Flavodoxin_fold"/>
</dbReference>
<dbReference type="eggNOG" id="COG2249">
    <property type="taxonomic scope" value="Bacteria"/>
</dbReference>
<proteinExistence type="inferred from homology"/>
<dbReference type="InterPro" id="IPR029039">
    <property type="entry name" value="Flavoprotein-like_sf"/>
</dbReference>
<dbReference type="PATRIC" id="fig|1205910.3.peg.2788"/>
<comment type="similarity">
    <text evidence="1">Belongs to the NAD(P)H dehydrogenase (quinone) family.</text>
</comment>
<dbReference type="Gene3D" id="3.40.50.360">
    <property type="match status" value="1"/>
</dbReference>
<keyword evidence="2" id="KW-0560">Oxidoreductase</keyword>
<evidence type="ECO:0000256" key="1">
    <source>
        <dbReference type="ARBA" id="ARBA00006252"/>
    </source>
</evidence>
<dbReference type="STRING" id="1205910.B005_2951"/>
<reference evidence="4 5" key="1">
    <citation type="journal article" date="2012" name="J. Bacteriol.">
        <title>Whole-Genome Sequence of Nocardiopsis alba Strain ATCC BAA-2165, Associated with Honeybees.</title>
        <authorList>
            <person name="Qiao J."/>
            <person name="Chen L."/>
            <person name="Li Y."/>
            <person name="Wang J."/>
            <person name="Zhang W."/>
            <person name="Chen S."/>
        </authorList>
    </citation>
    <scope>NUCLEOTIDE SEQUENCE [LARGE SCALE GENOMIC DNA]</scope>
    <source>
        <strain evidence="5">ATCC BAA-2165 / BE74</strain>
    </source>
</reference>
<dbReference type="Proteomes" id="UP000003779">
    <property type="component" value="Chromosome"/>
</dbReference>
<evidence type="ECO:0000256" key="2">
    <source>
        <dbReference type="ARBA" id="ARBA00023002"/>
    </source>
</evidence>
<dbReference type="GO" id="GO:0003955">
    <property type="term" value="F:NAD(P)H dehydrogenase (quinone) activity"/>
    <property type="evidence" value="ECO:0007669"/>
    <property type="project" value="TreeGrafter"/>
</dbReference>
<protein>
    <submittedName>
        <fullName evidence="4">Flavodoxin-like fold family protein</fullName>
    </submittedName>
</protein>
<evidence type="ECO:0000313" key="5">
    <source>
        <dbReference type="Proteomes" id="UP000003779"/>
    </source>
</evidence>
<feature type="domain" description="Flavodoxin-like fold" evidence="3">
    <location>
        <begin position="13"/>
        <end position="81"/>
    </location>
</feature>
<evidence type="ECO:0000259" key="3">
    <source>
        <dbReference type="Pfam" id="PF02525"/>
    </source>
</evidence>
<dbReference type="GO" id="GO:0005829">
    <property type="term" value="C:cytosol"/>
    <property type="evidence" value="ECO:0007669"/>
    <property type="project" value="TreeGrafter"/>
</dbReference>
<sequence length="105" mass="11361">MMGGVFGGEHGFFEDAALTGRRAMLLFTTGGSAEAFESGGAFGPMDDFLFHIRRGMLEFVGYEVLDPVVTHKPVRMTDEERGVALRRVERAIDDVAGAATAPIRP</sequence>